<keyword evidence="5" id="KW-0406">Ion transport</keyword>
<evidence type="ECO:0000256" key="6">
    <source>
        <dbReference type="ARBA" id="ARBA00023136"/>
    </source>
</evidence>
<dbReference type="Pfam" id="PF00999">
    <property type="entry name" value="Na_H_Exchanger"/>
    <property type="match status" value="1"/>
</dbReference>
<feature type="transmembrane region" description="Helical" evidence="8">
    <location>
        <begin position="112"/>
        <end position="135"/>
    </location>
</feature>
<keyword evidence="2" id="KW-0813">Transport</keyword>
<evidence type="ECO:0000256" key="5">
    <source>
        <dbReference type="ARBA" id="ARBA00023065"/>
    </source>
</evidence>
<dbReference type="InterPro" id="IPR006153">
    <property type="entry name" value="Cation/H_exchanger_TM"/>
</dbReference>
<feature type="transmembrane region" description="Helical" evidence="8">
    <location>
        <begin position="327"/>
        <end position="349"/>
    </location>
</feature>
<dbReference type="InterPro" id="IPR050794">
    <property type="entry name" value="CPA2_transporter"/>
</dbReference>
<dbReference type="GO" id="GO:0016020">
    <property type="term" value="C:membrane"/>
    <property type="evidence" value="ECO:0007669"/>
    <property type="project" value="UniProtKB-SubCell"/>
</dbReference>
<feature type="transmembrane region" description="Helical" evidence="8">
    <location>
        <begin position="181"/>
        <end position="204"/>
    </location>
</feature>
<feature type="transmembrane region" description="Helical" evidence="8">
    <location>
        <begin position="39"/>
        <end position="59"/>
    </location>
</feature>
<evidence type="ECO:0000259" key="9">
    <source>
        <dbReference type="Pfam" id="PF00999"/>
    </source>
</evidence>
<feature type="transmembrane region" description="Helical" evidence="8">
    <location>
        <begin position="79"/>
        <end position="100"/>
    </location>
</feature>
<keyword evidence="6 8" id="KW-0472">Membrane</keyword>
<sequence>MLAYAPVPSLSSHQLLLFLLQVSLLLLLARVLGRLANRVGMPAVAGELLVGVVLGPSLLGNVSPSLQAWLFPHEPSQAHLLDAMSQFAVILLVGVTGAHIDVKAVRTRMGTVVRVGLGALLIPLAAGLGVGFAFFSALAPEDAERPLFALFLGVALCVSAIPVIAKTLSDMGLLHRDVGQLTLAAGMFDDAAGWLLLSVISAMATTTAGGSLTLRMAGLVGFLLLMRLVGLRLVRAVLRRSADSPDQGPVLASAAVVVLLGAAATQALGLEAVFGAFVAGVCVGAAGPEVRARLAPLRAVVLSVLAPVFLAAAGLRMDLTALADPPVLLSALAVLVVAVASKFLGAYLGAYASRLTHWEGIALGAGLNARGVVEIVVATVGLQIGILSTTSYTVVVLVAVATSLMAPPVLRLSMRRVEQNAEESLRAREYDREWNADRSPSAPSAEG</sequence>
<feature type="region of interest" description="Disordered" evidence="7">
    <location>
        <begin position="428"/>
        <end position="447"/>
    </location>
</feature>
<reference evidence="10" key="1">
    <citation type="submission" date="2023-07" db="EMBL/GenBank/DDBJ databases">
        <title>Comparative genomics of wheat-associated soil bacteria to identify genetic determinants of phenazine resistance.</title>
        <authorList>
            <person name="Mouncey N."/>
        </authorList>
    </citation>
    <scope>NUCLEOTIDE SEQUENCE</scope>
    <source>
        <strain evidence="10">V4I22</strain>
    </source>
</reference>
<feature type="transmembrane region" description="Helical" evidence="8">
    <location>
        <begin position="297"/>
        <end position="315"/>
    </location>
</feature>
<evidence type="ECO:0000256" key="8">
    <source>
        <dbReference type="SAM" id="Phobius"/>
    </source>
</evidence>
<evidence type="ECO:0000313" key="11">
    <source>
        <dbReference type="Proteomes" id="UP001234216"/>
    </source>
</evidence>
<proteinExistence type="predicted"/>
<accession>A0AAW8FQN5</accession>
<evidence type="ECO:0000256" key="3">
    <source>
        <dbReference type="ARBA" id="ARBA00022692"/>
    </source>
</evidence>
<keyword evidence="3 8" id="KW-0812">Transmembrane</keyword>
<gene>
    <name evidence="10" type="ORF">QFZ22_008396</name>
</gene>
<dbReference type="GO" id="GO:1902600">
    <property type="term" value="P:proton transmembrane transport"/>
    <property type="evidence" value="ECO:0007669"/>
    <property type="project" value="InterPro"/>
</dbReference>
<evidence type="ECO:0000256" key="1">
    <source>
        <dbReference type="ARBA" id="ARBA00004141"/>
    </source>
</evidence>
<feature type="transmembrane region" description="Helical" evidence="8">
    <location>
        <begin position="392"/>
        <end position="410"/>
    </location>
</feature>
<evidence type="ECO:0000256" key="7">
    <source>
        <dbReference type="SAM" id="MobiDB-lite"/>
    </source>
</evidence>
<evidence type="ECO:0000256" key="4">
    <source>
        <dbReference type="ARBA" id="ARBA00022989"/>
    </source>
</evidence>
<feature type="transmembrane region" description="Helical" evidence="8">
    <location>
        <begin position="12"/>
        <end position="32"/>
    </location>
</feature>
<dbReference type="EMBL" id="JAUSZV010000005">
    <property type="protein sequence ID" value="MDQ0912411.1"/>
    <property type="molecule type" value="Genomic_DNA"/>
</dbReference>
<dbReference type="Gene3D" id="1.20.1530.20">
    <property type="match status" value="1"/>
</dbReference>
<keyword evidence="4 8" id="KW-1133">Transmembrane helix</keyword>
<dbReference type="Proteomes" id="UP001234216">
    <property type="component" value="Unassembled WGS sequence"/>
</dbReference>
<feature type="transmembrane region" description="Helical" evidence="8">
    <location>
        <begin position="216"/>
        <end position="238"/>
    </location>
</feature>
<feature type="transmembrane region" description="Helical" evidence="8">
    <location>
        <begin position="147"/>
        <end position="169"/>
    </location>
</feature>
<dbReference type="RefSeq" id="WP_306984757.1">
    <property type="nucleotide sequence ID" value="NZ_JAUSZV010000005.1"/>
</dbReference>
<protein>
    <submittedName>
        <fullName evidence="10">Kef-type K+ transport system membrane component KefB</fullName>
    </submittedName>
</protein>
<evidence type="ECO:0000313" key="10">
    <source>
        <dbReference type="EMBL" id="MDQ0912411.1"/>
    </source>
</evidence>
<dbReference type="GO" id="GO:0015297">
    <property type="term" value="F:antiporter activity"/>
    <property type="evidence" value="ECO:0007669"/>
    <property type="project" value="InterPro"/>
</dbReference>
<organism evidence="10 11">
    <name type="scientific">Streptomyces canus</name>
    <dbReference type="NCBI Taxonomy" id="58343"/>
    <lineage>
        <taxon>Bacteria</taxon>
        <taxon>Bacillati</taxon>
        <taxon>Actinomycetota</taxon>
        <taxon>Actinomycetes</taxon>
        <taxon>Kitasatosporales</taxon>
        <taxon>Streptomycetaceae</taxon>
        <taxon>Streptomyces</taxon>
        <taxon>Streptomyces aurantiacus group</taxon>
    </lineage>
</organism>
<dbReference type="PANTHER" id="PTHR32468">
    <property type="entry name" value="CATION/H + ANTIPORTER"/>
    <property type="match status" value="1"/>
</dbReference>
<comment type="subcellular location">
    <subcellularLocation>
        <location evidence="1">Membrane</location>
        <topology evidence="1">Multi-pass membrane protein</topology>
    </subcellularLocation>
</comment>
<evidence type="ECO:0000256" key="2">
    <source>
        <dbReference type="ARBA" id="ARBA00022448"/>
    </source>
</evidence>
<comment type="caution">
    <text evidence="10">The sequence shown here is derived from an EMBL/GenBank/DDBJ whole genome shotgun (WGS) entry which is preliminary data.</text>
</comment>
<feature type="domain" description="Cation/H+ exchanger transmembrane" evidence="9">
    <location>
        <begin position="27"/>
        <end position="410"/>
    </location>
</feature>
<dbReference type="InterPro" id="IPR038770">
    <property type="entry name" value="Na+/solute_symporter_sf"/>
</dbReference>
<dbReference type="PANTHER" id="PTHR32468:SF0">
    <property type="entry name" value="K(+)_H(+) ANTIPORTER 1"/>
    <property type="match status" value="1"/>
</dbReference>
<dbReference type="AlphaFoldDB" id="A0AAW8FQN5"/>
<feature type="transmembrane region" description="Helical" evidence="8">
    <location>
        <begin position="250"/>
        <end position="267"/>
    </location>
</feature>
<feature type="transmembrane region" description="Helical" evidence="8">
    <location>
        <begin position="273"/>
        <end position="290"/>
    </location>
</feature>
<name>A0AAW8FQN5_9ACTN</name>